<accession>A0A6M0QDB9</accession>
<dbReference type="AlphaFoldDB" id="A0A6M0QDB9"/>
<sequence>MELNIVIKEFVEELKDRIRTELCDDINLAFITGSYVRKKHFSDEPNVNIYLVSKEGNFYKANLLYAKIVSELIGKWNHGVEIFVDLHPYAYSRRDTSKVREQRISLTTNMFDGSAKKNRLNLTQNIGNGWNYSYEVIYGDEKILKSLLNVVEKNDSWWDEREYALLLYKYQLEKLPHIYSLEESPLIIFREALHYAEEAIRDSVSLKLEPKALAEGDDLNIIHDWRNKLIPFYQQNYPSEVFDLVTKFTELKYSEFNFQCERENAINCYSWAIVLLDEMLNEYYRLRGISKGVLV</sequence>
<name>A0A6M0QDB9_9BACI</name>
<keyword evidence="2" id="KW-1185">Reference proteome</keyword>
<evidence type="ECO:0000313" key="1">
    <source>
        <dbReference type="EMBL" id="NEY73088.1"/>
    </source>
</evidence>
<protein>
    <recommendedName>
        <fullName evidence="3">Nucleotidyltransferase</fullName>
    </recommendedName>
</protein>
<organism evidence="1 2">
    <name type="scientific">Bacillus mesophilus</name>
    <dbReference type="NCBI Taxonomy" id="1808955"/>
    <lineage>
        <taxon>Bacteria</taxon>
        <taxon>Bacillati</taxon>
        <taxon>Bacillota</taxon>
        <taxon>Bacilli</taxon>
        <taxon>Bacillales</taxon>
        <taxon>Bacillaceae</taxon>
        <taxon>Bacillus</taxon>
    </lineage>
</organism>
<dbReference type="RefSeq" id="WP_163180549.1">
    <property type="nucleotide sequence ID" value="NZ_JAAIWM010000005.1"/>
</dbReference>
<dbReference type="EMBL" id="JAAIWM010000005">
    <property type="protein sequence ID" value="NEY73088.1"/>
    <property type="molecule type" value="Genomic_DNA"/>
</dbReference>
<proteinExistence type="predicted"/>
<comment type="caution">
    <text evidence="1">The sequence shown here is derived from an EMBL/GenBank/DDBJ whole genome shotgun (WGS) entry which is preliminary data.</text>
</comment>
<evidence type="ECO:0008006" key="3">
    <source>
        <dbReference type="Google" id="ProtNLM"/>
    </source>
</evidence>
<gene>
    <name evidence="1" type="ORF">G4D63_15230</name>
</gene>
<reference evidence="1 2" key="1">
    <citation type="submission" date="2020-02" db="EMBL/GenBank/DDBJ databases">
        <title>Bacillus aquiflavi sp. nov., isolated from yellow water of strong flavor Chinese baijiu in Yibin region of China.</title>
        <authorList>
            <person name="Xie J."/>
        </authorList>
    </citation>
    <scope>NUCLEOTIDE SEQUENCE [LARGE SCALE GENOMIC DNA]</scope>
    <source>
        <strain evidence="1 2">SA4</strain>
    </source>
</reference>
<evidence type="ECO:0000313" key="2">
    <source>
        <dbReference type="Proteomes" id="UP000481043"/>
    </source>
</evidence>
<dbReference type="Proteomes" id="UP000481043">
    <property type="component" value="Unassembled WGS sequence"/>
</dbReference>